<sequence>MVDSLKTLFAWFPVLRKLFEARTAEEFDDFLDLHFEECVQRMEAEAHHLNGDCEESYLLFWRRR</sequence>
<dbReference type="EMBL" id="UAWN01000014">
    <property type="protein sequence ID" value="SQC39637.1"/>
    <property type="molecule type" value="Genomic_DNA"/>
</dbReference>
<evidence type="ECO:0000313" key="1">
    <source>
        <dbReference type="EMBL" id="SQC39637.1"/>
    </source>
</evidence>
<accession>A0A2X3EXI7</accession>
<dbReference type="Proteomes" id="UP000251088">
    <property type="component" value="Unassembled WGS sequence"/>
</dbReference>
<reference evidence="1 2" key="1">
    <citation type="submission" date="2018-06" db="EMBL/GenBank/DDBJ databases">
        <authorList>
            <consortium name="Pathogen Informatics"/>
            <person name="Doyle S."/>
        </authorList>
    </citation>
    <scope>NUCLEOTIDE SEQUENCE [LARGE SCALE GENOMIC DNA]</scope>
    <source>
        <strain evidence="1 2">NCTC9128</strain>
    </source>
</reference>
<organism evidence="1 2">
    <name type="scientific">Klebsiella pneumoniae</name>
    <dbReference type="NCBI Taxonomy" id="573"/>
    <lineage>
        <taxon>Bacteria</taxon>
        <taxon>Pseudomonadati</taxon>
        <taxon>Pseudomonadota</taxon>
        <taxon>Gammaproteobacteria</taxon>
        <taxon>Enterobacterales</taxon>
        <taxon>Enterobacteriaceae</taxon>
        <taxon>Klebsiella/Raoultella group</taxon>
        <taxon>Klebsiella</taxon>
        <taxon>Klebsiella pneumoniae complex</taxon>
    </lineage>
</organism>
<protein>
    <submittedName>
        <fullName evidence="1">Uncharacterized protein</fullName>
    </submittedName>
</protein>
<proteinExistence type="predicted"/>
<name>A0A2X3EXI7_KLEPN</name>
<dbReference type="AlphaFoldDB" id="A0A2X3EXI7"/>
<gene>
    <name evidence="1" type="ORF">NCTC9128_05781</name>
</gene>
<evidence type="ECO:0000313" key="2">
    <source>
        <dbReference type="Proteomes" id="UP000251088"/>
    </source>
</evidence>